<organism evidence="7 8">
    <name type="scientific">Desulfosporosinus lacus DSM 15449</name>
    <dbReference type="NCBI Taxonomy" id="1121420"/>
    <lineage>
        <taxon>Bacteria</taxon>
        <taxon>Bacillati</taxon>
        <taxon>Bacillota</taxon>
        <taxon>Clostridia</taxon>
        <taxon>Eubacteriales</taxon>
        <taxon>Desulfitobacteriaceae</taxon>
        <taxon>Desulfosporosinus</taxon>
    </lineage>
</organism>
<dbReference type="Gene3D" id="3.30.460.20">
    <property type="entry name" value="CorA soluble domain-like"/>
    <property type="match status" value="1"/>
</dbReference>
<feature type="transmembrane region" description="Helical" evidence="6">
    <location>
        <begin position="284"/>
        <end position="305"/>
    </location>
</feature>
<dbReference type="InterPro" id="IPR045863">
    <property type="entry name" value="CorA_TM1_TM2"/>
</dbReference>
<proteinExistence type="inferred from homology"/>
<dbReference type="OrthoDB" id="9803416at2"/>
<dbReference type="GO" id="GO:0016020">
    <property type="term" value="C:membrane"/>
    <property type="evidence" value="ECO:0007669"/>
    <property type="project" value="UniProtKB-SubCell"/>
</dbReference>
<comment type="subcellular location">
    <subcellularLocation>
        <location evidence="1">Membrane</location>
        <topology evidence="1">Multi-pass membrane protein</topology>
    </subcellularLocation>
</comment>
<keyword evidence="4 6" id="KW-1133">Transmembrane helix</keyword>
<dbReference type="PANTHER" id="PTHR47891">
    <property type="entry name" value="TRANSPORTER-RELATED"/>
    <property type="match status" value="1"/>
</dbReference>
<dbReference type="InterPro" id="IPR002523">
    <property type="entry name" value="MgTranspt_CorA/ZnTranspt_ZntB"/>
</dbReference>
<dbReference type="SUPFAM" id="SSF144083">
    <property type="entry name" value="Magnesium transport protein CorA, transmembrane region"/>
    <property type="match status" value="1"/>
</dbReference>
<dbReference type="STRING" id="1121420.SAMN02746098_02441"/>
<dbReference type="GO" id="GO:0046873">
    <property type="term" value="F:metal ion transmembrane transporter activity"/>
    <property type="evidence" value="ECO:0007669"/>
    <property type="project" value="InterPro"/>
</dbReference>
<evidence type="ECO:0000256" key="3">
    <source>
        <dbReference type="ARBA" id="ARBA00022692"/>
    </source>
</evidence>
<evidence type="ECO:0000256" key="5">
    <source>
        <dbReference type="ARBA" id="ARBA00023136"/>
    </source>
</evidence>
<comment type="similarity">
    <text evidence="2">Belongs to the CorA metal ion transporter (MIT) (TC 1.A.35) family.</text>
</comment>
<dbReference type="Proteomes" id="UP000183954">
    <property type="component" value="Unassembled WGS sequence"/>
</dbReference>
<keyword evidence="3 6" id="KW-0812">Transmembrane</keyword>
<feature type="transmembrane region" description="Helical" evidence="6">
    <location>
        <begin position="253"/>
        <end position="272"/>
    </location>
</feature>
<dbReference type="CDD" id="cd12827">
    <property type="entry name" value="EcCorA_ZntB-like_u2"/>
    <property type="match status" value="1"/>
</dbReference>
<evidence type="ECO:0000313" key="7">
    <source>
        <dbReference type="EMBL" id="SHI09715.1"/>
    </source>
</evidence>
<dbReference type="RefSeq" id="WP_073029988.1">
    <property type="nucleotide sequence ID" value="NZ_FQXJ01000007.1"/>
</dbReference>
<evidence type="ECO:0000256" key="4">
    <source>
        <dbReference type="ARBA" id="ARBA00022989"/>
    </source>
</evidence>
<dbReference type="InterPro" id="IPR045861">
    <property type="entry name" value="CorA_cytoplasmic_dom"/>
</dbReference>
<evidence type="ECO:0000313" key="8">
    <source>
        <dbReference type="Proteomes" id="UP000183954"/>
    </source>
</evidence>
<dbReference type="Pfam" id="PF01544">
    <property type="entry name" value="CorA"/>
    <property type="match status" value="1"/>
</dbReference>
<dbReference type="PANTHER" id="PTHR47891:SF2">
    <property type="entry name" value="MAGNESIUM AND COBALT TRANSPORTER"/>
    <property type="match status" value="1"/>
</dbReference>
<sequence length="310" mass="35539">MLAVYNTIGNNFVKTDKPEEKGSWINMINPTEDEIALVTKAIKIENDHFIRDALDDEERPRIESENNQILVIINVPIIQNATVIYDTIPLGIILTEDHFVTVCLQDVEVLKDFATGKIRGMNTHKKTRFLFQILYKSATLYLTLLREIEKKTNEIELTLHKSMKNKELIRLLNLQKSLLYFTTSLKSNEKVMEKMLRTRVLKIYEEDQDLLEDVIIENKQAVEMAETYSNISSSMMDAFASIISNNLNMVMKFLASITIVLALPTMLASFFGMNVRIPFQTSDYGFVIIVGMSVVLCFGGIIFLAKRKMF</sequence>
<dbReference type="InterPro" id="IPR047199">
    <property type="entry name" value="CorA-like"/>
</dbReference>
<accession>A0A1M5YCE5</accession>
<keyword evidence="8" id="KW-1185">Reference proteome</keyword>
<dbReference type="AlphaFoldDB" id="A0A1M5YCE5"/>
<evidence type="ECO:0000256" key="6">
    <source>
        <dbReference type="SAM" id="Phobius"/>
    </source>
</evidence>
<dbReference type="Gene3D" id="1.20.58.340">
    <property type="entry name" value="Magnesium transport protein CorA, transmembrane region"/>
    <property type="match status" value="2"/>
</dbReference>
<evidence type="ECO:0000256" key="2">
    <source>
        <dbReference type="ARBA" id="ARBA00009765"/>
    </source>
</evidence>
<protein>
    <submittedName>
        <fullName evidence="7">Magnesium transporter</fullName>
    </submittedName>
</protein>
<evidence type="ECO:0000256" key="1">
    <source>
        <dbReference type="ARBA" id="ARBA00004141"/>
    </source>
</evidence>
<reference evidence="8" key="1">
    <citation type="submission" date="2016-11" db="EMBL/GenBank/DDBJ databases">
        <authorList>
            <person name="Varghese N."/>
            <person name="Submissions S."/>
        </authorList>
    </citation>
    <scope>NUCLEOTIDE SEQUENCE [LARGE SCALE GENOMIC DNA]</scope>
    <source>
        <strain evidence="8">DSM 15449</strain>
    </source>
</reference>
<keyword evidence="5 6" id="KW-0472">Membrane</keyword>
<dbReference type="EMBL" id="FQXJ01000007">
    <property type="protein sequence ID" value="SHI09715.1"/>
    <property type="molecule type" value="Genomic_DNA"/>
</dbReference>
<name>A0A1M5YCE5_9FIRM</name>
<gene>
    <name evidence="7" type="ORF">SAMN02746098_02441</name>
</gene>
<dbReference type="SUPFAM" id="SSF143865">
    <property type="entry name" value="CorA soluble domain-like"/>
    <property type="match status" value="1"/>
</dbReference>